<dbReference type="AlphaFoldDB" id="A0A4Y7RQP3"/>
<dbReference type="PROSITE" id="PS00770">
    <property type="entry name" value="AA_TRANSFER_CLASS_4"/>
    <property type="match status" value="1"/>
</dbReference>
<dbReference type="InterPro" id="IPR043131">
    <property type="entry name" value="BCAT-like_N"/>
</dbReference>
<evidence type="ECO:0000256" key="5">
    <source>
        <dbReference type="RuleBase" id="RU004516"/>
    </source>
</evidence>
<dbReference type="GO" id="GO:0047810">
    <property type="term" value="F:D-alanine-2-oxoglutarate aminotransferase activity"/>
    <property type="evidence" value="ECO:0007669"/>
    <property type="project" value="UniProtKB-EC"/>
</dbReference>
<dbReference type="Proteomes" id="UP000297597">
    <property type="component" value="Unassembled WGS sequence"/>
</dbReference>
<dbReference type="EC" id="2.6.1.21" evidence="6"/>
<keyword evidence="6" id="KW-0032">Aminotransferase</keyword>
<dbReference type="SUPFAM" id="SSF56752">
    <property type="entry name" value="D-aminoacid aminotransferase-like PLP-dependent enzymes"/>
    <property type="match status" value="1"/>
</dbReference>
<keyword evidence="6" id="KW-0808">Transferase</keyword>
<dbReference type="PANTHER" id="PTHR42743:SF10">
    <property type="entry name" value="D-ALANINE AMINOTRANSFERASE"/>
    <property type="match status" value="1"/>
</dbReference>
<dbReference type="RefSeq" id="WP_134213848.1">
    <property type="nucleotide sequence ID" value="NZ_QFFZ01000019.1"/>
</dbReference>
<evidence type="ECO:0000313" key="7">
    <source>
        <dbReference type="Proteomes" id="UP000297597"/>
    </source>
</evidence>
<protein>
    <submittedName>
        <fullName evidence="6">D-alanine aminotransferase</fullName>
        <ecNumber evidence="6">2.6.1.21</ecNumber>
    </submittedName>
</protein>
<evidence type="ECO:0000313" key="6">
    <source>
        <dbReference type="EMBL" id="TEB10992.1"/>
    </source>
</evidence>
<keyword evidence="7" id="KW-1185">Reference proteome</keyword>
<dbReference type="InterPro" id="IPR050571">
    <property type="entry name" value="Class-IV_PLP-Dep_Aminotrnsfr"/>
</dbReference>
<dbReference type="InterPro" id="IPR018300">
    <property type="entry name" value="Aminotrans_IV_CS"/>
</dbReference>
<comment type="similarity">
    <text evidence="2 4">Belongs to the class-IV pyridoxal-phosphate-dependent aminotransferase family.</text>
</comment>
<evidence type="ECO:0000256" key="2">
    <source>
        <dbReference type="ARBA" id="ARBA00009320"/>
    </source>
</evidence>
<dbReference type="FunFam" id="3.20.10.10:FF:000002">
    <property type="entry name" value="D-alanine aminotransferase"/>
    <property type="match status" value="1"/>
</dbReference>
<dbReference type="OrthoDB" id="9805628at2"/>
<evidence type="ECO:0000256" key="3">
    <source>
        <dbReference type="ARBA" id="ARBA00022898"/>
    </source>
</evidence>
<proteinExistence type="inferred from homology"/>
<dbReference type="InterPro" id="IPR001544">
    <property type="entry name" value="Aminotrans_IV"/>
</dbReference>
<dbReference type="GO" id="GO:0046394">
    <property type="term" value="P:carboxylic acid biosynthetic process"/>
    <property type="evidence" value="ECO:0007669"/>
    <property type="project" value="UniProtKB-ARBA"/>
</dbReference>
<dbReference type="InterPro" id="IPR036038">
    <property type="entry name" value="Aminotransferase-like"/>
</dbReference>
<dbReference type="GO" id="GO:0008652">
    <property type="term" value="P:amino acid biosynthetic process"/>
    <property type="evidence" value="ECO:0007669"/>
    <property type="project" value="UniProtKB-ARBA"/>
</dbReference>
<dbReference type="EMBL" id="QFFZ01000019">
    <property type="protein sequence ID" value="TEB10992.1"/>
    <property type="molecule type" value="Genomic_DNA"/>
</dbReference>
<evidence type="ECO:0000256" key="1">
    <source>
        <dbReference type="ARBA" id="ARBA00001933"/>
    </source>
</evidence>
<comment type="caution">
    <text evidence="6">The sequence shown here is derived from an EMBL/GenBank/DDBJ whole genome shotgun (WGS) entry which is preliminary data.</text>
</comment>
<dbReference type="Pfam" id="PF01063">
    <property type="entry name" value="Aminotran_4"/>
    <property type="match status" value="1"/>
</dbReference>
<name>A0A4Y7RQP3_9FIRM</name>
<dbReference type="Gene3D" id="3.20.10.10">
    <property type="entry name" value="D-amino Acid Aminotransferase, subunit A, domain 2"/>
    <property type="match status" value="1"/>
</dbReference>
<dbReference type="PANTHER" id="PTHR42743">
    <property type="entry name" value="AMINO-ACID AMINOTRANSFERASE"/>
    <property type="match status" value="1"/>
</dbReference>
<dbReference type="InterPro" id="IPR043132">
    <property type="entry name" value="BCAT-like_C"/>
</dbReference>
<dbReference type="GO" id="GO:0005829">
    <property type="term" value="C:cytosol"/>
    <property type="evidence" value="ECO:0007669"/>
    <property type="project" value="TreeGrafter"/>
</dbReference>
<accession>A0A4Y7RQP3</accession>
<organism evidence="6 7">
    <name type="scientific">Pelotomaculum propionicicum</name>
    <dbReference type="NCBI Taxonomy" id="258475"/>
    <lineage>
        <taxon>Bacteria</taxon>
        <taxon>Bacillati</taxon>
        <taxon>Bacillota</taxon>
        <taxon>Clostridia</taxon>
        <taxon>Eubacteriales</taxon>
        <taxon>Desulfotomaculaceae</taxon>
        <taxon>Pelotomaculum</taxon>
    </lineage>
</organism>
<keyword evidence="3 5" id="KW-0663">Pyridoxal phosphate</keyword>
<comment type="cofactor">
    <cofactor evidence="1 5">
        <name>pyridoxal 5'-phosphate</name>
        <dbReference type="ChEBI" id="CHEBI:597326"/>
    </cofactor>
</comment>
<gene>
    <name evidence="6" type="primary">dat</name>
    <name evidence="6" type="ORF">Pmgp_02008</name>
</gene>
<dbReference type="Gene3D" id="3.30.470.10">
    <property type="match status" value="1"/>
</dbReference>
<sequence length="278" mass="30038">MELAYYNGWLGPLEEAVVPVNDRGYIFGDGVYEVIRAYNGVMFALAEHLKRLAASAGAVQIPLPWGLTELEDIAAGVLSQSGIKEAVIYIQVTRGTAPRSHLPAAVLRPNLLITVRHITGISPEVYSEGVKVITMPEFRWEMRHVKSISLQAGVLAKYKAQQAGAAEAVFILPDGTVTECASSNIFIVKNGVLMTHPADQRILAGVLRQSVLEVAASQELEVKVKPFKISDLMLAEEVFITGTVTEIMPVVNVDGNIVGDGKPGPVTRRIHAGYAALR</sequence>
<reference evidence="6 7" key="1">
    <citation type="journal article" date="2018" name="Environ. Microbiol.">
        <title>Novel energy conservation strategies and behaviour of Pelotomaculum schinkii driving syntrophic propionate catabolism.</title>
        <authorList>
            <person name="Hidalgo-Ahumada C.A.P."/>
            <person name="Nobu M.K."/>
            <person name="Narihiro T."/>
            <person name="Tamaki H."/>
            <person name="Liu W.T."/>
            <person name="Kamagata Y."/>
            <person name="Stams A.J.M."/>
            <person name="Imachi H."/>
            <person name="Sousa D.Z."/>
        </authorList>
    </citation>
    <scope>NUCLEOTIDE SEQUENCE [LARGE SCALE GENOMIC DNA]</scope>
    <source>
        <strain evidence="6 7">MGP</strain>
    </source>
</reference>
<evidence type="ECO:0000256" key="4">
    <source>
        <dbReference type="RuleBase" id="RU004106"/>
    </source>
</evidence>